<dbReference type="RefSeq" id="WP_100212510.1">
    <property type="nucleotide sequence ID" value="NZ_CP023345.1"/>
</dbReference>
<name>A0A2I5HQF9_SALDZ</name>
<dbReference type="Pfam" id="PF14348">
    <property type="entry name" value="DtrJ-like"/>
    <property type="match status" value="1"/>
</dbReference>
<evidence type="ECO:0000313" key="2">
    <source>
        <dbReference type="EMBL" id="ATW57481.1"/>
    </source>
</evidence>
<feature type="transmembrane region" description="Helical" evidence="1">
    <location>
        <begin position="15"/>
        <end position="40"/>
    </location>
</feature>
<reference evidence="2 3" key="1">
    <citation type="submission" date="2017-09" db="EMBL/GenBank/DDBJ databases">
        <title>Complete genome of Salmonella enterica subsp. diarizonae isolated from stool of a patient with bacterial enteropathy.</title>
        <authorList>
            <person name="Zhou J."/>
            <person name="Chen Q."/>
            <person name="Guo L."/>
            <person name="Fan J."/>
        </authorList>
    </citation>
    <scope>NUCLEOTIDE SEQUENCE [LARGE SCALE GENOMIC DNA]</scope>
    <source>
        <strain evidence="2 3">HZS154</strain>
    </source>
</reference>
<dbReference type="NCBIfam" id="TIGR03747">
    <property type="entry name" value="conj_TIGR03747"/>
    <property type="match status" value="1"/>
</dbReference>
<proteinExistence type="predicted"/>
<dbReference type="InterPro" id="IPR022266">
    <property type="entry name" value="DtrJ-like"/>
</dbReference>
<gene>
    <name evidence="2" type="ORF">CNQ75_25125</name>
</gene>
<evidence type="ECO:0000256" key="1">
    <source>
        <dbReference type="SAM" id="Phobius"/>
    </source>
</evidence>
<feature type="transmembrane region" description="Helical" evidence="1">
    <location>
        <begin position="205"/>
        <end position="223"/>
    </location>
</feature>
<sequence>MPEHVPSGPVRRPGLLGWLTLLPGVLVGFCLGAWMLAIALEWLGNAFYWRNTCASHSEQVLQATWQWWRGSAGAPTWLVEDLTLVSDTLQQGITALVHSLNRQSGLFWTETVTTVIRCALLSAGNITLTFLLRLAILLQALPLFALIIFVGLIDGLVRRDLRRFGAGHESGFVYHHAKRMISSSLAATGLVWLTVPFFLVPGVVLVLGAMVTGIGISVAIGTFKKYL</sequence>
<dbReference type="AlphaFoldDB" id="A0A2I5HQF9"/>
<accession>A0A2I5HQF9</accession>
<keyword evidence="1" id="KW-1133">Transmembrane helix</keyword>
<organism evidence="2 3">
    <name type="scientific">Salmonella diarizonae</name>
    <dbReference type="NCBI Taxonomy" id="59204"/>
    <lineage>
        <taxon>Bacteria</taxon>
        <taxon>Pseudomonadati</taxon>
        <taxon>Pseudomonadota</taxon>
        <taxon>Gammaproteobacteria</taxon>
        <taxon>Enterobacterales</taxon>
        <taxon>Enterobacteriaceae</taxon>
        <taxon>Salmonella</taxon>
    </lineage>
</organism>
<dbReference type="EMBL" id="CP023345">
    <property type="protein sequence ID" value="ATW57481.1"/>
    <property type="molecule type" value="Genomic_DNA"/>
</dbReference>
<dbReference type="Proteomes" id="UP000230639">
    <property type="component" value="Chromosome"/>
</dbReference>
<feature type="transmembrane region" description="Helical" evidence="1">
    <location>
        <begin position="130"/>
        <end position="153"/>
    </location>
</feature>
<dbReference type="STRING" id="59204.UQ49_03790"/>
<keyword evidence="1" id="KW-0472">Membrane</keyword>
<evidence type="ECO:0000313" key="3">
    <source>
        <dbReference type="Proteomes" id="UP000230639"/>
    </source>
</evidence>
<protein>
    <submittedName>
        <fullName evidence="2">TIGR03747 family integrating conjugative element membrane protein</fullName>
    </submittedName>
</protein>
<keyword evidence="1" id="KW-0812">Transmembrane</keyword>